<dbReference type="RefSeq" id="WP_154471987.1">
    <property type="nucleotide sequence ID" value="NZ_VUMD01000006.1"/>
</dbReference>
<keyword evidence="2" id="KW-1185">Reference proteome</keyword>
<gene>
    <name evidence="1" type="ORF">FYJ39_08160</name>
</gene>
<comment type="caution">
    <text evidence="1">The sequence shown here is derived from an EMBL/GenBank/DDBJ whole genome shotgun (WGS) entry which is preliminary data.</text>
</comment>
<reference evidence="1 2" key="1">
    <citation type="submission" date="2019-08" db="EMBL/GenBank/DDBJ databases">
        <title>In-depth cultivation of the pig gut microbiome towards novel bacterial diversity and tailored functional studies.</title>
        <authorList>
            <person name="Wylensek D."/>
            <person name="Hitch T.C.A."/>
            <person name="Clavel T."/>
        </authorList>
    </citation>
    <scope>NUCLEOTIDE SEQUENCE [LARGE SCALE GENOMIC DNA]</scope>
    <source>
        <strain evidence="1 2">WCA-389-WT-23D1</strain>
    </source>
</reference>
<dbReference type="AlphaFoldDB" id="A0A7X2NKM9"/>
<sequence>MYVLDQSGEHTIKTEDFIRISLVDETQEWKREHPATKGQLFVVRAYQEIDNRGTSFAVAKYCDEDEAKRVFLEMVRAIGTNAELFSFYPLEENIMQERDIQGDLSLEE</sequence>
<proteinExistence type="predicted"/>
<evidence type="ECO:0000313" key="2">
    <source>
        <dbReference type="Proteomes" id="UP000429958"/>
    </source>
</evidence>
<dbReference type="EMBL" id="VUMD01000006">
    <property type="protein sequence ID" value="MSS36543.1"/>
    <property type="molecule type" value="Genomic_DNA"/>
</dbReference>
<dbReference type="Proteomes" id="UP000429958">
    <property type="component" value="Unassembled WGS sequence"/>
</dbReference>
<protein>
    <submittedName>
        <fullName evidence="1">Uncharacterized protein</fullName>
    </submittedName>
</protein>
<evidence type="ECO:0000313" key="1">
    <source>
        <dbReference type="EMBL" id="MSS36543.1"/>
    </source>
</evidence>
<name>A0A7X2NKM9_9CLOT</name>
<organism evidence="1 2">
    <name type="scientific">Clostridium porci</name>
    <dbReference type="NCBI Taxonomy" id="2605778"/>
    <lineage>
        <taxon>Bacteria</taxon>
        <taxon>Bacillati</taxon>
        <taxon>Bacillota</taxon>
        <taxon>Clostridia</taxon>
        <taxon>Eubacteriales</taxon>
        <taxon>Clostridiaceae</taxon>
        <taxon>Clostridium</taxon>
    </lineage>
</organism>
<accession>A0A7X2NKM9</accession>